<reference evidence="1" key="2">
    <citation type="journal article" date="2020" name="Nat. Commun.">
        <title>Large-scale genome sequencing of mycorrhizal fungi provides insights into the early evolution of symbiotic traits.</title>
        <authorList>
            <person name="Miyauchi S."/>
            <person name="Kiss E."/>
            <person name="Kuo A."/>
            <person name="Drula E."/>
            <person name="Kohler A."/>
            <person name="Sanchez-Garcia M."/>
            <person name="Morin E."/>
            <person name="Andreopoulos B."/>
            <person name="Barry K.W."/>
            <person name="Bonito G."/>
            <person name="Buee M."/>
            <person name="Carver A."/>
            <person name="Chen C."/>
            <person name="Cichocki N."/>
            <person name="Clum A."/>
            <person name="Culley D."/>
            <person name="Crous P.W."/>
            <person name="Fauchery L."/>
            <person name="Girlanda M."/>
            <person name="Hayes R.D."/>
            <person name="Keri Z."/>
            <person name="LaButti K."/>
            <person name="Lipzen A."/>
            <person name="Lombard V."/>
            <person name="Magnuson J."/>
            <person name="Maillard F."/>
            <person name="Murat C."/>
            <person name="Nolan M."/>
            <person name="Ohm R.A."/>
            <person name="Pangilinan J."/>
            <person name="Pereira M.F."/>
            <person name="Perotto S."/>
            <person name="Peter M."/>
            <person name="Pfister S."/>
            <person name="Riley R."/>
            <person name="Sitrit Y."/>
            <person name="Stielow J.B."/>
            <person name="Szollosi G."/>
            <person name="Zifcakova L."/>
            <person name="Stursova M."/>
            <person name="Spatafora J.W."/>
            <person name="Tedersoo L."/>
            <person name="Vaario L.M."/>
            <person name="Yamada A."/>
            <person name="Yan M."/>
            <person name="Wang P."/>
            <person name="Xu J."/>
            <person name="Bruns T."/>
            <person name="Baldrian P."/>
            <person name="Vilgalys R."/>
            <person name="Dunand C."/>
            <person name="Henrissat B."/>
            <person name="Grigoriev I.V."/>
            <person name="Hibbett D."/>
            <person name="Nagy L.G."/>
            <person name="Martin F.M."/>
        </authorList>
    </citation>
    <scope>NUCLEOTIDE SEQUENCE</scope>
    <source>
        <strain evidence="1">BED1</strain>
    </source>
</reference>
<evidence type="ECO:0000313" key="2">
    <source>
        <dbReference type="Proteomes" id="UP001194468"/>
    </source>
</evidence>
<organism evidence="1 2">
    <name type="scientific">Boletus edulis BED1</name>
    <dbReference type="NCBI Taxonomy" id="1328754"/>
    <lineage>
        <taxon>Eukaryota</taxon>
        <taxon>Fungi</taxon>
        <taxon>Dikarya</taxon>
        <taxon>Basidiomycota</taxon>
        <taxon>Agaricomycotina</taxon>
        <taxon>Agaricomycetes</taxon>
        <taxon>Agaricomycetidae</taxon>
        <taxon>Boletales</taxon>
        <taxon>Boletineae</taxon>
        <taxon>Boletaceae</taxon>
        <taxon>Boletoideae</taxon>
        <taxon>Boletus</taxon>
    </lineage>
</organism>
<name>A0AAD4GK39_BOLED</name>
<keyword evidence="2" id="KW-1185">Reference proteome</keyword>
<evidence type="ECO:0000313" key="1">
    <source>
        <dbReference type="EMBL" id="KAF8447328.1"/>
    </source>
</evidence>
<protein>
    <submittedName>
        <fullName evidence="1">Uncharacterized protein</fullName>
    </submittedName>
</protein>
<gene>
    <name evidence="1" type="ORF">L210DRAFT_3525956</name>
</gene>
<proteinExistence type="predicted"/>
<dbReference type="Proteomes" id="UP001194468">
    <property type="component" value="Unassembled WGS sequence"/>
</dbReference>
<reference evidence="1" key="1">
    <citation type="submission" date="2019-10" db="EMBL/GenBank/DDBJ databases">
        <authorList>
            <consortium name="DOE Joint Genome Institute"/>
            <person name="Kuo A."/>
            <person name="Miyauchi S."/>
            <person name="Kiss E."/>
            <person name="Drula E."/>
            <person name="Kohler A."/>
            <person name="Sanchez-Garcia M."/>
            <person name="Andreopoulos B."/>
            <person name="Barry K.W."/>
            <person name="Bonito G."/>
            <person name="Buee M."/>
            <person name="Carver A."/>
            <person name="Chen C."/>
            <person name="Cichocki N."/>
            <person name="Clum A."/>
            <person name="Culley D."/>
            <person name="Crous P.W."/>
            <person name="Fauchery L."/>
            <person name="Girlanda M."/>
            <person name="Hayes R."/>
            <person name="Keri Z."/>
            <person name="LaButti K."/>
            <person name="Lipzen A."/>
            <person name="Lombard V."/>
            <person name="Magnuson J."/>
            <person name="Maillard F."/>
            <person name="Morin E."/>
            <person name="Murat C."/>
            <person name="Nolan M."/>
            <person name="Ohm R."/>
            <person name="Pangilinan J."/>
            <person name="Pereira M."/>
            <person name="Perotto S."/>
            <person name="Peter M."/>
            <person name="Riley R."/>
            <person name="Sitrit Y."/>
            <person name="Stielow B."/>
            <person name="Szollosi G."/>
            <person name="Zifcakova L."/>
            <person name="Stursova M."/>
            <person name="Spatafora J.W."/>
            <person name="Tedersoo L."/>
            <person name="Vaario L.-M."/>
            <person name="Yamada A."/>
            <person name="Yan M."/>
            <person name="Wang P."/>
            <person name="Xu J."/>
            <person name="Bruns T."/>
            <person name="Baldrian P."/>
            <person name="Vilgalys R."/>
            <person name="Henrissat B."/>
            <person name="Grigoriev I.V."/>
            <person name="Hibbett D."/>
            <person name="Nagy L.G."/>
            <person name="Martin F.M."/>
        </authorList>
    </citation>
    <scope>NUCLEOTIDE SEQUENCE</scope>
    <source>
        <strain evidence="1">BED1</strain>
    </source>
</reference>
<dbReference type="EMBL" id="WHUW01000004">
    <property type="protein sequence ID" value="KAF8447328.1"/>
    <property type="molecule type" value="Genomic_DNA"/>
</dbReference>
<comment type="caution">
    <text evidence="1">The sequence shown here is derived from an EMBL/GenBank/DDBJ whole genome shotgun (WGS) entry which is preliminary data.</text>
</comment>
<sequence>MLVQLGTMVLVIHAERAFKQFTGRKVSTCGVGLDDGMPCFMGKYDDRCFVRGVWAF</sequence>
<accession>A0AAD4GK39</accession>
<dbReference type="AlphaFoldDB" id="A0AAD4GK39"/>